<feature type="chain" id="PRO_5001948753" evidence="1">
    <location>
        <begin position="24"/>
        <end position="271"/>
    </location>
</feature>
<dbReference type="AlphaFoldDB" id="A0A099KKG6"/>
<dbReference type="SUPFAM" id="SSF111364">
    <property type="entry name" value="Tsx-like channel"/>
    <property type="match status" value="1"/>
</dbReference>
<feature type="signal peptide" evidence="1">
    <location>
        <begin position="1"/>
        <end position="23"/>
    </location>
</feature>
<name>A0A099KKG6_COLPS</name>
<comment type="caution">
    <text evidence="2">The sequence shown here is derived from an EMBL/GenBank/DDBJ whole genome shotgun (WGS) entry which is preliminary data.</text>
</comment>
<organism evidence="2 3">
    <name type="scientific">Colwellia psychrerythraea</name>
    <name type="common">Vibrio psychroerythus</name>
    <dbReference type="NCBI Taxonomy" id="28229"/>
    <lineage>
        <taxon>Bacteria</taxon>
        <taxon>Pseudomonadati</taxon>
        <taxon>Pseudomonadota</taxon>
        <taxon>Gammaproteobacteria</taxon>
        <taxon>Alteromonadales</taxon>
        <taxon>Colwelliaceae</taxon>
        <taxon>Colwellia</taxon>
    </lineage>
</organism>
<dbReference type="OrthoDB" id="104801at2"/>
<gene>
    <name evidence="2" type="ORF">GAB14E_0585</name>
</gene>
<evidence type="ECO:0000313" key="2">
    <source>
        <dbReference type="EMBL" id="KGJ90921.1"/>
    </source>
</evidence>
<dbReference type="PATRIC" id="fig|28229.3.peg.3247"/>
<keyword evidence="1" id="KW-0732">Signal</keyword>
<accession>A0A099KKG6</accession>
<proteinExistence type="predicted"/>
<evidence type="ECO:0000256" key="1">
    <source>
        <dbReference type="SAM" id="SignalP"/>
    </source>
</evidence>
<dbReference type="InterPro" id="IPR036777">
    <property type="entry name" value="Channel_Tsx-like_sf"/>
</dbReference>
<evidence type="ECO:0000313" key="3">
    <source>
        <dbReference type="Proteomes" id="UP000029868"/>
    </source>
</evidence>
<dbReference type="EMBL" id="JQEC01000044">
    <property type="protein sequence ID" value="KGJ90921.1"/>
    <property type="molecule type" value="Genomic_DNA"/>
</dbReference>
<dbReference type="Proteomes" id="UP000029868">
    <property type="component" value="Unassembled WGS sequence"/>
</dbReference>
<dbReference type="GO" id="GO:0009279">
    <property type="term" value="C:cell outer membrane"/>
    <property type="evidence" value="ECO:0007669"/>
    <property type="project" value="InterPro"/>
</dbReference>
<sequence>MNIKASLTALALTAALSAPMASAEIWGNTEVQLQAGGEFEQGFGNTATGTITTFQHAGGWEYGDNFFFIDHSQYSGKNGNLDSAEFYGEWYSNFSLGVLTGSDLSFGPVKDIGLVAGFNYAPEVDSTWVLPGVRLALDLPGFAFAQFDITAFIHANGAADTPANGFGIVDEDTSFMVDFSWALPFKLGSTNWSFEGHAEYIDGRTQRNTFGTDELESWILLQPQIRLDVGELIGTPSNRLFAGIEYQYWKNKLGMKGVDDNTVQFLAVWRF</sequence>
<reference evidence="2 3" key="1">
    <citation type="submission" date="2014-08" db="EMBL/GenBank/DDBJ databases">
        <title>Genomic and Phenotypic Diversity of Colwellia psychrerythraea strains from Disparate Marine Basins.</title>
        <authorList>
            <person name="Techtmann S.M."/>
            <person name="Stelling S.C."/>
            <person name="Utturkar S.M."/>
            <person name="Alshibli N."/>
            <person name="Harris A."/>
            <person name="Brown S.D."/>
            <person name="Hazen T.C."/>
        </authorList>
    </citation>
    <scope>NUCLEOTIDE SEQUENCE [LARGE SCALE GENOMIC DNA]</scope>
    <source>
        <strain evidence="2 3">GAB14E</strain>
    </source>
</reference>
<dbReference type="Gene3D" id="2.40.230.20">
    <property type="entry name" value="Nucleoside-specific channel-forming protein, Tsx-like"/>
    <property type="match status" value="1"/>
</dbReference>
<dbReference type="RefSeq" id="WP_033083240.1">
    <property type="nucleotide sequence ID" value="NZ_JQEC01000044.1"/>
</dbReference>
<protein>
    <submittedName>
        <fullName evidence="2">Nucleoside-specific channel-forming protein, Tsx-like protein</fullName>
    </submittedName>
</protein>